<feature type="compositionally biased region" description="Gly residues" evidence="2">
    <location>
        <begin position="756"/>
        <end position="765"/>
    </location>
</feature>
<keyword evidence="4" id="KW-1185">Reference proteome</keyword>
<feature type="compositionally biased region" description="Low complexity" evidence="2">
    <location>
        <begin position="16"/>
        <end position="40"/>
    </location>
</feature>
<dbReference type="Gene3D" id="1.25.10.10">
    <property type="entry name" value="Leucine-rich Repeat Variant"/>
    <property type="match status" value="1"/>
</dbReference>
<evidence type="ECO:0000256" key="2">
    <source>
        <dbReference type="SAM" id="MobiDB-lite"/>
    </source>
</evidence>
<protein>
    <submittedName>
        <fullName evidence="3">Uncharacterized protein</fullName>
    </submittedName>
</protein>
<dbReference type="InterPro" id="IPR001313">
    <property type="entry name" value="Pumilio_RNA-bd_rpt"/>
</dbReference>
<dbReference type="SMART" id="SM00025">
    <property type="entry name" value="Pumilio"/>
    <property type="match status" value="4"/>
</dbReference>
<dbReference type="InterPro" id="IPR016024">
    <property type="entry name" value="ARM-type_fold"/>
</dbReference>
<organism evidence="3 4">
    <name type="scientific">Chlamydomonas schloesseri</name>
    <dbReference type="NCBI Taxonomy" id="2026947"/>
    <lineage>
        <taxon>Eukaryota</taxon>
        <taxon>Viridiplantae</taxon>
        <taxon>Chlorophyta</taxon>
        <taxon>core chlorophytes</taxon>
        <taxon>Chlorophyceae</taxon>
        <taxon>CS clade</taxon>
        <taxon>Chlamydomonadales</taxon>
        <taxon>Chlamydomonadaceae</taxon>
        <taxon>Chlamydomonas</taxon>
    </lineage>
</organism>
<dbReference type="GO" id="GO:0000480">
    <property type="term" value="P:endonucleolytic cleavage in 5'-ETS of tricistronic rRNA transcript (SSU-rRNA, 5.8S rRNA, LSU-rRNA)"/>
    <property type="evidence" value="ECO:0007669"/>
    <property type="project" value="TreeGrafter"/>
</dbReference>
<feature type="region of interest" description="Disordered" evidence="2">
    <location>
        <begin position="1"/>
        <end position="57"/>
    </location>
</feature>
<evidence type="ECO:0000313" key="4">
    <source>
        <dbReference type="Proteomes" id="UP000613740"/>
    </source>
</evidence>
<reference evidence="3" key="1">
    <citation type="journal article" date="2020" name="bioRxiv">
        <title>Comparative genomics of Chlamydomonas.</title>
        <authorList>
            <person name="Craig R.J."/>
            <person name="Hasan A.R."/>
            <person name="Ness R.W."/>
            <person name="Keightley P.D."/>
        </authorList>
    </citation>
    <scope>NUCLEOTIDE SEQUENCE</scope>
    <source>
        <strain evidence="3">CCAP 11/173</strain>
    </source>
</reference>
<feature type="compositionally biased region" description="Basic residues" evidence="2">
    <location>
        <begin position="819"/>
        <end position="828"/>
    </location>
</feature>
<accession>A0A836B9N5</accession>
<proteinExistence type="predicted"/>
<dbReference type="GO" id="GO:0030686">
    <property type="term" value="C:90S preribosome"/>
    <property type="evidence" value="ECO:0007669"/>
    <property type="project" value="TreeGrafter"/>
</dbReference>
<feature type="region of interest" description="Disordered" evidence="2">
    <location>
        <begin position="683"/>
        <end position="828"/>
    </location>
</feature>
<keyword evidence="1" id="KW-0677">Repeat</keyword>
<dbReference type="GO" id="GO:0000056">
    <property type="term" value="P:ribosomal small subunit export from nucleus"/>
    <property type="evidence" value="ECO:0007669"/>
    <property type="project" value="TreeGrafter"/>
</dbReference>
<name>A0A836B9N5_9CHLO</name>
<sequence>MGKRRREDVEAEEPAAEAAEAQPEADVAADTGGAAQDAGAYEGAEDGVGGRFGRRNRSQVNPETLTYLEEVVGHFQTLVDDEERSLLVGNVLDELAGKEVKVGSDPVCSRHVETLMASAQAGQLLRFLTSVSDVDGLFTLVSNPFGSHVVEKLLMRLETQLDAMSSEEYDEFVRVMTLLADAICPHLYDYATDRFATHVVRRLLCLAAGRNVLPPAGKPKTKQQQDQALPGLENKRRKGEALGGLAAKLGPSGGGGGGKAAAMAAELLGAGADEAPPARLPELVAKLVNAACGEELVGAAMGEMVYHPYACPLLQALLRAAASDRKLLRGLVPVLLGATSFNDSAKGGAGAVLEGCKDEEVEALFVDPTASHLVEALLQVLPKTLAEEFIKRFMVPRLADLAHHPSANFTLQAALAAAPSKDMAKALYEGLSSLLPDLLRKRRSGVVAALAACLGRHGVCQRELCAALGSALGGLPQWAHLKGDAALAPALLCLDSVAVVGSNEPFAGALAAGAGGDNRAPRLSAVGCSILIQVLRYGQGACRAFTDSVAGLQPHDAARVGADPSGSRVLEALLEGNAPAKVKAGLLRALAPHWELVASTGSGAFLVEAAYRSADVEVKEAIASRLAASHKQLEGTHWGPQLMSKVGASAYARDPEQWRRHAASASKTLDAFAKMFGDIPAAAGGKGAKGKAEQPHQHQGGSHKAAEEAADGPGPSGRGGGEQEEGASGKVKKGKKDKKQKKRKADDEEQAEAGEEGAGAGGQAGPSGQAALEAEIGADAEEEEAGSKQAKKKKKRAKEAELEVVDEGTQAAAAAEGKKAKKKKKDKQ</sequence>
<feature type="compositionally biased region" description="Basic residues" evidence="2">
    <location>
        <begin position="730"/>
        <end position="743"/>
    </location>
</feature>
<dbReference type="OrthoDB" id="392571at2759"/>
<dbReference type="EMBL" id="JAEHOD010000007">
    <property type="protein sequence ID" value="KAG2451956.1"/>
    <property type="molecule type" value="Genomic_DNA"/>
</dbReference>
<dbReference type="PANTHER" id="PTHR13102">
    <property type="entry name" value="NUCLEOLAR PROTEIN 9"/>
    <property type="match status" value="1"/>
</dbReference>
<feature type="region of interest" description="Disordered" evidence="2">
    <location>
        <begin position="215"/>
        <end position="234"/>
    </location>
</feature>
<evidence type="ECO:0000313" key="3">
    <source>
        <dbReference type="EMBL" id="KAG2451956.1"/>
    </source>
</evidence>
<dbReference type="GO" id="GO:0000447">
    <property type="term" value="P:endonucleolytic cleavage in ITS1 to separate SSU-rRNA from 5.8S rRNA and LSU-rRNA from tricistronic rRNA transcript (SSU-rRNA, 5.8S rRNA, LSU-rRNA)"/>
    <property type="evidence" value="ECO:0007669"/>
    <property type="project" value="TreeGrafter"/>
</dbReference>
<dbReference type="InterPro" id="IPR040000">
    <property type="entry name" value="NOP9"/>
</dbReference>
<dbReference type="InterPro" id="IPR011989">
    <property type="entry name" value="ARM-like"/>
</dbReference>
<evidence type="ECO:0000256" key="1">
    <source>
        <dbReference type="ARBA" id="ARBA00022737"/>
    </source>
</evidence>
<dbReference type="PANTHER" id="PTHR13102:SF0">
    <property type="entry name" value="NUCLEOLAR PROTEIN 9"/>
    <property type="match status" value="1"/>
</dbReference>
<dbReference type="Pfam" id="PF22493">
    <property type="entry name" value="PUF_NOP9"/>
    <property type="match status" value="1"/>
</dbReference>
<dbReference type="GO" id="GO:0030688">
    <property type="term" value="C:preribosome, small subunit precursor"/>
    <property type="evidence" value="ECO:0007669"/>
    <property type="project" value="TreeGrafter"/>
</dbReference>
<comment type="caution">
    <text evidence="3">The sequence shown here is derived from an EMBL/GenBank/DDBJ whole genome shotgun (WGS) entry which is preliminary data.</text>
</comment>
<gene>
    <name evidence="3" type="ORF">HYH02_003730</name>
</gene>
<dbReference type="SUPFAM" id="SSF48371">
    <property type="entry name" value="ARM repeat"/>
    <property type="match status" value="1"/>
</dbReference>
<feature type="compositionally biased region" description="Low complexity" evidence="2">
    <location>
        <begin position="766"/>
        <end position="775"/>
    </location>
</feature>
<dbReference type="GO" id="GO:0003723">
    <property type="term" value="F:RNA binding"/>
    <property type="evidence" value="ECO:0007669"/>
    <property type="project" value="InterPro"/>
</dbReference>
<dbReference type="AlphaFoldDB" id="A0A836B9N5"/>
<dbReference type="Proteomes" id="UP000613740">
    <property type="component" value="Unassembled WGS sequence"/>
</dbReference>
<dbReference type="GO" id="GO:0000472">
    <property type="term" value="P:endonucleolytic cleavage to generate mature 5'-end of SSU-rRNA from (SSU-rRNA, 5.8S rRNA, LSU-rRNA)"/>
    <property type="evidence" value="ECO:0007669"/>
    <property type="project" value="TreeGrafter"/>
</dbReference>
<dbReference type="GO" id="GO:0005730">
    <property type="term" value="C:nucleolus"/>
    <property type="evidence" value="ECO:0007669"/>
    <property type="project" value="TreeGrafter"/>
</dbReference>